<feature type="region of interest" description="Disordered" evidence="2">
    <location>
        <begin position="510"/>
        <end position="575"/>
    </location>
</feature>
<dbReference type="Proteomes" id="UP000784294">
    <property type="component" value="Unassembled WGS sequence"/>
</dbReference>
<feature type="domain" description="SH3" evidence="3">
    <location>
        <begin position="378"/>
        <end position="418"/>
    </location>
</feature>
<proteinExistence type="predicted"/>
<reference evidence="4" key="1">
    <citation type="submission" date="2018-11" db="EMBL/GenBank/DDBJ databases">
        <authorList>
            <consortium name="Pathogen Informatics"/>
        </authorList>
    </citation>
    <scope>NUCLEOTIDE SEQUENCE</scope>
</reference>
<feature type="region of interest" description="Disordered" evidence="2">
    <location>
        <begin position="194"/>
        <end position="226"/>
    </location>
</feature>
<keyword evidence="5" id="KW-1185">Reference proteome</keyword>
<feature type="compositionally biased region" description="Low complexity" evidence="2">
    <location>
        <begin position="534"/>
        <end position="545"/>
    </location>
</feature>
<evidence type="ECO:0000256" key="1">
    <source>
        <dbReference type="ARBA" id="ARBA00022443"/>
    </source>
</evidence>
<evidence type="ECO:0000259" key="3">
    <source>
        <dbReference type="Pfam" id="PF07653"/>
    </source>
</evidence>
<organism evidence="4 5">
    <name type="scientific">Protopolystoma xenopodis</name>
    <dbReference type="NCBI Taxonomy" id="117903"/>
    <lineage>
        <taxon>Eukaryota</taxon>
        <taxon>Metazoa</taxon>
        <taxon>Spiralia</taxon>
        <taxon>Lophotrochozoa</taxon>
        <taxon>Platyhelminthes</taxon>
        <taxon>Monogenea</taxon>
        <taxon>Polyopisthocotylea</taxon>
        <taxon>Polystomatidea</taxon>
        <taxon>Polystomatidae</taxon>
        <taxon>Protopolystoma</taxon>
    </lineage>
</organism>
<dbReference type="Pfam" id="PF07653">
    <property type="entry name" value="SH3_2"/>
    <property type="match status" value="1"/>
</dbReference>
<protein>
    <recommendedName>
        <fullName evidence="3">SH3 domain-containing protein</fullName>
    </recommendedName>
</protein>
<dbReference type="AlphaFoldDB" id="A0A448WA68"/>
<comment type="caution">
    <text evidence="4">The sequence shown here is derived from an EMBL/GenBank/DDBJ whole genome shotgun (WGS) entry which is preliminary data.</text>
</comment>
<gene>
    <name evidence="4" type="ORF">PXEA_LOCUS294</name>
</gene>
<feature type="region of interest" description="Disordered" evidence="2">
    <location>
        <begin position="269"/>
        <end position="289"/>
    </location>
</feature>
<evidence type="ECO:0000256" key="2">
    <source>
        <dbReference type="SAM" id="MobiDB-lite"/>
    </source>
</evidence>
<feature type="compositionally biased region" description="Pro residues" evidence="2">
    <location>
        <begin position="559"/>
        <end position="572"/>
    </location>
</feature>
<evidence type="ECO:0000313" key="4">
    <source>
        <dbReference type="EMBL" id="VEL06854.1"/>
    </source>
</evidence>
<sequence length="690" mass="72160">MHTSHPPTHGNANQFTIGPQLHQPIINPSHSFQQPQLHLLHLQTQQQSTQYLPPGSSGLQQSRYSNMPLFQNQPQASVPTSGPTVSPLHSKSSSVSSGVVSLPTNYPGTLAGSVPGRPAGMFGLTRTASTTSSTISALSTIITPVSSILTNTVGDGSVSVGNSVGSMPGGHRHSTGIGFPCQASKSSGTIGLATHASFSSPATDTRPIPGVTPSSSTISSSSSPSSASLARRLSHSEIFEVDASTAGISSSSVALPTSALATSCWTTDSNPAAARRSAGSMASSTSSSASSTPFRARLAIVRCAYLGDPPPPKTLQPSQSTLSEATDQAAETDDQQQNNTEKDREELASSDSERAIPTSFGDGSVASMSDVSRDTFCTRPLCLKLGEFVELLRVDSETSWCLGRSGESEGWFPMDHVEACTNTEYRLSKSIRHISYSATERLWTGETSLADSNSSSPPADLNQAEVVTSTDTNLAPPLDQAATSASTPTADVMSTLPLFDRFLNNYSRSDQETESLVSPTQEHIITTPTPKPVSPTASASSPLTSRNLHSLSGQSVFPTPAPPPPPPLPPPSLMLGQACWMPTTAPLGTTTISVAPTSPVGQLSHNDPSIWPSSGLKYSTSLNTTGSVVQHAVRMPPSATSISAASSFCMQSRSLSPLSSQQLLSGSRNDSNLRTSESLSYSHCVNDYAW</sequence>
<feature type="compositionally biased region" description="Polar residues" evidence="2">
    <location>
        <begin position="71"/>
        <end position="84"/>
    </location>
</feature>
<feature type="compositionally biased region" description="Polar residues" evidence="2">
    <location>
        <begin position="546"/>
        <end position="557"/>
    </location>
</feature>
<feature type="compositionally biased region" description="Basic and acidic residues" evidence="2">
    <location>
        <begin position="340"/>
        <end position="354"/>
    </location>
</feature>
<keyword evidence="1" id="KW-0728">SH3 domain</keyword>
<feature type="region of interest" description="Disordered" evidence="2">
    <location>
        <begin position="307"/>
        <end position="361"/>
    </location>
</feature>
<dbReference type="InterPro" id="IPR001452">
    <property type="entry name" value="SH3_domain"/>
</dbReference>
<feature type="compositionally biased region" description="Low complexity" evidence="2">
    <location>
        <begin position="212"/>
        <end position="226"/>
    </location>
</feature>
<dbReference type="InterPro" id="IPR036028">
    <property type="entry name" value="SH3-like_dom_sf"/>
</dbReference>
<feature type="compositionally biased region" description="Polar residues" evidence="2">
    <location>
        <begin position="510"/>
        <end position="524"/>
    </location>
</feature>
<feature type="region of interest" description="Disordered" evidence="2">
    <location>
        <begin position="71"/>
        <end position="99"/>
    </location>
</feature>
<dbReference type="EMBL" id="CAAALY010000521">
    <property type="protein sequence ID" value="VEL06854.1"/>
    <property type="molecule type" value="Genomic_DNA"/>
</dbReference>
<feature type="compositionally biased region" description="Low complexity" evidence="2">
    <location>
        <begin position="272"/>
        <end position="289"/>
    </location>
</feature>
<name>A0A448WA68_9PLAT</name>
<dbReference type="SUPFAM" id="SSF50044">
    <property type="entry name" value="SH3-domain"/>
    <property type="match status" value="1"/>
</dbReference>
<accession>A0A448WA68</accession>
<feature type="compositionally biased region" description="Low complexity" evidence="2">
    <location>
        <begin position="85"/>
        <end position="99"/>
    </location>
</feature>
<evidence type="ECO:0000313" key="5">
    <source>
        <dbReference type="Proteomes" id="UP000784294"/>
    </source>
</evidence>